<sequence>MLVVAVVAASSLQGLTSDPPTANALALPSLPSLQIQKGSPVSSSYRRWAARSAGPLIAVLAAGLLNAVPSQAVSSGTAVTDGSFQFAAKLEIGVGLRSCSGALVNPYWVLTAKSCFGFDGQPVTAGVPPKPTTVTVGRSDLTTTTGAVVSALRLVPHPDRDVVLVRLARRVAVTPVPLGASAPTVGEQLTVAGFGRTATEWVPDELHAGAFSVQSVDAGTLGIAGVGQATICRGDLGGPAVRMVGGQPQLVALHRTSWQGGCLGETETRRDAVETRVDDLASWVSANAPVGANDRNTDFNGDGRDDAAMLYKYGDGAIELFTSLGDTSGGFGTFNGSYKIPKESWGWDSFKTITGDFNGDGRSDLAAMYAQGAGVITMHTALANTSGGFGEFTQSLTIPASDGRLWDGIRLLSGDVNGDGRDDAVMVHRNSDTSIDLLTSLGNASGGFGAFTASYRIPQKSWTWDSFKPITGDFNGDGRADLAAMYYHGDGHLSMQTALANTSGGFSAFAGSATVPASPTRKWTEVLLHSGDFNGDGRDDAVMLQRNTDTSIDVLTSLGNASGGFGAFTASYTFPTNSWGWGSFKTISGDYNGDGRADLAAMYYHGDGHINMNTSLANTSGGFGAFIGNLTVPVEAKWKWDAIRLF</sequence>
<dbReference type="Pfam" id="PF13517">
    <property type="entry name" value="FG-GAP_3"/>
    <property type="match status" value="3"/>
</dbReference>
<feature type="domain" description="Peptidase S1" evidence="2">
    <location>
        <begin position="73"/>
        <end position="289"/>
    </location>
</feature>
<dbReference type="InterPro" id="IPR043504">
    <property type="entry name" value="Peptidase_S1_PA_chymotrypsin"/>
</dbReference>
<proteinExistence type="predicted"/>
<dbReference type="SMART" id="SM00020">
    <property type="entry name" value="Tryp_SPc"/>
    <property type="match status" value="1"/>
</dbReference>
<dbReference type="Proteomes" id="UP000523545">
    <property type="component" value="Unassembled WGS sequence"/>
</dbReference>
<dbReference type="AlphaFoldDB" id="A0A7Y9WVQ8"/>
<dbReference type="PROSITE" id="PS50240">
    <property type="entry name" value="TRYPSIN_DOM"/>
    <property type="match status" value="1"/>
</dbReference>
<protein>
    <recommendedName>
        <fullName evidence="2">Peptidase S1 domain-containing protein</fullName>
    </recommendedName>
</protein>
<dbReference type="InterPro" id="IPR001254">
    <property type="entry name" value="Trypsin_dom"/>
</dbReference>
<dbReference type="InterPro" id="IPR028994">
    <property type="entry name" value="Integrin_alpha_N"/>
</dbReference>
<keyword evidence="1" id="KW-0732">Signal</keyword>
<dbReference type="InterPro" id="IPR009003">
    <property type="entry name" value="Peptidase_S1_PA"/>
</dbReference>
<dbReference type="RefSeq" id="WP_179778467.1">
    <property type="nucleotide sequence ID" value="NZ_JACCHK010000001.1"/>
</dbReference>
<gene>
    <name evidence="3" type="ORF">HNR22_000066</name>
</gene>
<evidence type="ECO:0000313" key="4">
    <source>
        <dbReference type="Proteomes" id="UP000523545"/>
    </source>
</evidence>
<dbReference type="InterPro" id="IPR001314">
    <property type="entry name" value="Peptidase_S1A"/>
</dbReference>
<dbReference type="EMBL" id="JACCHK010000001">
    <property type="protein sequence ID" value="NYH40339.1"/>
    <property type="molecule type" value="Genomic_DNA"/>
</dbReference>
<dbReference type="GO" id="GO:0006508">
    <property type="term" value="P:proteolysis"/>
    <property type="evidence" value="ECO:0007669"/>
    <property type="project" value="InterPro"/>
</dbReference>
<dbReference type="Gene3D" id="2.40.128.340">
    <property type="match status" value="5"/>
</dbReference>
<dbReference type="GO" id="GO:0004252">
    <property type="term" value="F:serine-type endopeptidase activity"/>
    <property type="evidence" value="ECO:0007669"/>
    <property type="project" value="InterPro"/>
</dbReference>
<keyword evidence="4" id="KW-1185">Reference proteome</keyword>
<evidence type="ECO:0000256" key="1">
    <source>
        <dbReference type="ARBA" id="ARBA00022729"/>
    </source>
</evidence>
<comment type="caution">
    <text evidence="3">The sequence shown here is derived from an EMBL/GenBank/DDBJ whole genome shotgun (WGS) entry which is preliminary data.</text>
</comment>
<accession>A0A7Y9WVQ8</accession>
<reference evidence="3 4" key="1">
    <citation type="submission" date="2020-07" db="EMBL/GenBank/DDBJ databases">
        <title>Sequencing the genomes of 1000 actinobacteria strains.</title>
        <authorList>
            <person name="Klenk H.-P."/>
        </authorList>
    </citation>
    <scope>NUCLEOTIDE SEQUENCE [LARGE SCALE GENOMIC DNA]</scope>
    <source>
        <strain evidence="3 4">DSM 45876</strain>
    </source>
</reference>
<dbReference type="Pfam" id="PF00089">
    <property type="entry name" value="Trypsin"/>
    <property type="match status" value="1"/>
</dbReference>
<organism evidence="3 4">
    <name type="scientific">Micromonospora jinlongensis</name>
    <dbReference type="NCBI Taxonomy" id="1287877"/>
    <lineage>
        <taxon>Bacteria</taxon>
        <taxon>Bacillati</taxon>
        <taxon>Actinomycetota</taxon>
        <taxon>Actinomycetes</taxon>
        <taxon>Micromonosporales</taxon>
        <taxon>Micromonosporaceae</taxon>
        <taxon>Micromonospora</taxon>
    </lineage>
</organism>
<dbReference type="SUPFAM" id="SSF69318">
    <property type="entry name" value="Integrin alpha N-terminal domain"/>
    <property type="match status" value="1"/>
</dbReference>
<name>A0A7Y9WVQ8_9ACTN</name>
<dbReference type="PRINTS" id="PR00722">
    <property type="entry name" value="CHYMOTRYPSIN"/>
</dbReference>
<dbReference type="InterPro" id="IPR013517">
    <property type="entry name" value="FG-GAP"/>
</dbReference>
<dbReference type="Gene3D" id="2.40.10.10">
    <property type="entry name" value="Trypsin-like serine proteases"/>
    <property type="match status" value="1"/>
</dbReference>
<dbReference type="SUPFAM" id="SSF50494">
    <property type="entry name" value="Trypsin-like serine proteases"/>
    <property type="match status" value="1"/>
</dbReference>
<evidence type="ECO:0000259" key="2">
    <source>
        <dbReference type="PROSITE" id="PS50240"/>
    </source>
</evidence>
<dbReference type="PANTHER" id="PTHR46580">
    <property type="entry name" value="SENSOR KINASE-RELATED"/>
    <property type="match status" value="1"/>
</dbReference>
<evidence type="ECO:0000313" key="3">
    <source>
        <dbReference type="EMBL" id="NYH40339.1"/>
    </source>
</evidence>
<dbReference type="PANTHER" id="PTHR46580:SF4">
    <property type="entry name" value="ATP_GTP-BINDING PROTEIN"/>
    <property type="match status" value="1"/>
</dbReference>